<dbReference type="InterPro" id="IPR040463">
    <property type="entry name" value="BAP29/BAP31_N"/>
</dbReference>
<reference evidence="9 10" key="1">
    <citation type="submission" date="2017-06" db="EMBL/GenBank/DDBJ databases">
        <title>A platform for efficient transgenesis in Macrostomum lignano, a flatworm model organism for stem cell research.</title>
        <authorList>
            <person name="Berezikov E."/>
        </authorList>
    </citation>
    <scope>NUCLEOTIDE SEQUENCE [LARGE SCALE GENOMIC DNA]</scope>
    <source>
        <strain evidence="9">DV1</strain>
        <tissue evidence="9">Whole organism</tissue>
    </source>
</reference>
<accession>A0A267E7D0</accession>
<dbReference type="InterPro" id="IPR008417">
    <property type="entry name" value="BAP29/BAP31"/>
</dbReference>
<proteinExistence type="inferred from homology"/>
<dbReference type="GO" id="GO:0005789">
    <property type="term" value="C:endoplasmic reticulum membrane"/>
    <property type="evidence" value="ECO:0007669"/>
    <property type="project" value="UniProtKB-SubCell"/>
</dbReference>
<organism evidence="9 10">
    <name type="scientific">Macrostomum lignano</name>
    <dbReference type="NCBI Taxonomy" id="282301"/>
    <lineage>
        <taxon>Eukaryota</taxon>
        <taxon>Metazoa</taxon>
        <taxon>Spiralia</taxon>
        <taxon>Lophotrochozoa</taxon>
        <taxon>Platyhelminthes</taxon>
        <taxon>Rhabditophora</taxon>
        <taxon>Macrostomorpha</taxon>
        <taxon>Macrostomida</taxon>
        <taxon>Macrostomidae</taxon>
        <taxon>Macrostomum</taxon>
    </lineage>
</organism>
<feature type="region of interest" description="Disordered" evidence="6">
    <location>
        <begin position="156"/>
        <end position="218"/>
    </location>
</feature>
<keyword evidence="4 5" id="KW-0472">Membrane</keyword>
<keyword evidence="5" id="KW-0813">Transport</keyword>
<dbReference type="PANTHER" id="PTHR12701:SF20">
    <property type="entry name" value="ENDOPLASMIC RETICULUM TRANSMEMBRANE PROTEIN"/>
    <property type="match status" value="1"/>
</dbReference>
<evidence type="ECO:0000256" key="6">
    <source>
        <dbReference type="SAM" id="MobiDB-lite"/>
    </source>
</evidence>
<feature type="compositionally biased region" description="Basic and acidic residues" evidence="6">
    <location>
        <begin position="174"/>
        <end position="195"/>
    </location>
</feature>
<keyword evidence="5" id="KW-0653">Protein transport</keyword>
<keyword evidence="5" id="KW-0256">Endoplasmic reticulum</keyword>
<dbReference type="EMBL" id="NIVC01002989">
    <property type="protein sequence ID" value="PAA54000.1"/>
    <property type="molecule type" value="Genomic_DNA"/>
</dbReference>
<evidence type="ECO:0000256" key="1">
    <source>
        <dbReference type="ARBA" id="ARBA00004141"/>
    </source>
</evidence>
<comment type="function">
    <text evidence="5">May play a role in anterograde transport of membrane proteins from the endoplasmic reticulum to the Golgi.</text>
</comment>
<keyword evidence="3 5" id="KW-1133">Transmembrane helix</keyword>
<evidence type="ECO:0000313" key="10">
    <source>
        <dbReference type="Proteomes" id="UP000215902"/>
    </source>
</evidence>
<dbReference type="Proteomes" id="UP000215902">
    <property type="component" value="Unassembled WGS sequence"/>
</dbReference>
<evidence type="ECO:0000256" key="2">
    <source>
        <dbReference type="ARBA" id="ARBA00022692"/>
    </source>
</evidence>
<dbReference type="GO" id="GO:0006886">
    <property type="term" value="P:intracellular protein transport"/>
    <property type="evidence" value="ECO:0007669"/>
    <property type="project" value="UniProtKB-UniRule"/>
</dbReference>
<feature type="domain" description="BAP29/BAP31 transmembrane" evidence="7">
    <location>
        <begin position="1"/>
        <end position="132"/>
    </location>
</feature>
<comment type="similarity">
    <text evidence="5">Belongs to the BCAP29/BCAP31 family.</text>
</comment>
<feature type="transmembrane region" description="Helical" evidence="5">
    <location>
        <begin position="6"/>
        <end position="29"/>
    </location>
</feature>
<dbReference type="AlphaFoldDB" id="A0A267E7D0"/>
<dbReference type="PANTHER" id="PTHR12701">
    <property type="entry name" value="BCR-ASSOCIATED PROTEIN, BAP"/>
    <property type="match status" value="1"/>
</dbReference>
<dbReference type="STRING" id="282301.A0A267E7D0"/>
<feature type="transmembrane region" description="Helical" evidence="5">
    <location>
        <begin position="50"/>
        <end position="67"/>
    </location>
</feature>
<keyword evidence="2 5" id="KW-0812">Transmembrane</keyword>
<protein>
    <recommendedName>
        <fullName evidence="5">Endoplasmic reticulum transmembrane protein</fullName>
    </recommendedName>
</protein>
<comment type="caution">
    <text evidence="9">The sequence shown here is derived from an EMBL/GenBank/DDBJ whole genome shotgun (WGS) entry which is preliminary data.</text>
</comment>
<feature type="transmembrane region" description="Helical" evidence="5">
    <location>
        <begin position="103"/>
        <end position="120"/>
    </location>
</feature>
<evidence type="ECO:0000256" key="3">
    <source>
        <dbReference type="ARBA" id="ARBA00022989"/>
    </source>
</evidence>
<evidence type="ECO:0000256" key="5">
    <source>
        <dbReference type="RuleBase" id="RU367026"/>
    </source>
</evidence>
<evidence type="ECO:0000259" key="7">
    <source>
        <dbReference type="Pfam" id="PF05529"/>
    </source>
</evidence>
<evidence type="ECO:0000313" key="9">
    <source>
        <dbReference type="EMBL" id="PAA57316.1"/>
    </source>
</evidence>
<keyword evidence="10" id="KW-1185">Reference proteome</keyword>
<comment type="subcellular location">
    <subcellularLocation>
        <location evidence="5">Endoplasmic reticulum membrane</location>
        <topology evidence="5">Multi-pass membrane protein</topology>
    </subcellularLocation>
    <subcellularLocation>
        <location evidence="1">Membrane</location>
        <topology evidence="1">Multi-pass membrane protein</topology>
    </subcellularLocation>
</comment>
<gene>
    <name evidence="9" type="ORF">BOX15_Mlig023493g1</name>
    <name evidence="8" type="ORF">BOX15_Mlig034269g1</name>
</gene>
<evidence type="ECO:0000313" key="8">
    <source>
        <dbReference type="EMBL" id="PAA54000.1"/>
    </source>
</evidence>
<evidence type="ECO:0000256" key="4">
    <source>
        <dbReference type="ARBA" id="ARBA00023136"/>
    </source>
</evidence>
<name>A0A267E7D0_9PLAT</name>
<dbReference type="Pfam" id="PF05529">
    <property type="entry name" value="Bap31"/>
    <property type="match status" value="1"/>
</dbReference>
<sequence length="242" mass="26898">MTLQWTIVAGFLYAEIAAAIALMLPVFSVQRWRKIFRSRLLRRLDAWGNVYFNMFLALLVLAVLDGFRSARKHSLEADQVEEKVNPQGHALCLMRMFRAQRNLYIAGGALLLWLVLKWMVRSVSQRALTEADLLAAQRQLDGATITAKRLMESSTSSTSAAAAGAGGGDADAQATKDEVKKLRDRLKDTEAELRKAQASLEAMTSQGTSAGRAFDELAEENEQLRKKLARLEGQEQEVKKDA</sequence>
<dbReference type="EMBL" id="NIVC01002502">
    <property type="protein sequence ID" value="PAA57316.1"/>
    <property type="molecule type" value="Genomic_DNA"/>
</dbReference>
<dbReference type="GO" id="GO:0006888">
    <property type="term" value="P:endoplasmic reticulum to Golgi vesicle-mediated transport"/>
    <property type="evidence" value="ECO:0007669"/>
    <property type="project" value="UniProtKB-UniRule"/>
</dbReference>
<keyword evidence="5" id="KW-0931">ER-Golgi transport</keyword>
<dbReference type="GO" id="GO:0070973">
    <property type="term" value="P:protein localization to endoplasmic reticulum exit site"/>
    <property type="evidence" value="ECO:0007669"/>
    <property type="project" value="UniProtKB-UniRule"/>
</dbReference>
<dbReference type="OrthoDB" id="435607at2759"/>
<dbReference type="Gene3D" id="1.20.5.110">
    <property type="match status" value="1"/>
</dbReference>